<evidence type="ECO:0000256" key="1">
    <source>
        <dbReference type="SAM" id="SignalP"/>
    </source>
</evidence>
<protein>
    <submittedName>
        <fullName evidence="2">Putative lipoprotein</fullName>
    </submittedName>
</protein>
<dbReference type="Pfam" id="PF17170">
    <property type="entry name" value="DUF5128"/>
    <property type="match status" value="1"/>
</dbReference>
<feature type="chain" id="PRO_5012158408" evidence="1">
    <location>
        <begin position="16"/>
        <end position="389"/>
    </location>
</feature>
<keyword evidence="2" id="KW-0449">Lipoprotein</keyword>
<dbReference type="EMBL" id="JGDS01000029">
    <property type="protein sequence ID" value="EXZ75469.1"/>
    <property type="molecule type" value="Genomic_DNA"/>
</dbReference>
<comment type="caution">
    <text evidence="2">The sequence shown here is derived from an EMBL/GenBank/DDBJ whole genome shotgun (WGS) entry which is preliminary data.</text>
</comment>
<dbReference type="PATRIC" id="fig|1339314.3.peg.362"/>
<gene>
    <name evidence="2" type="ORF">M123_0107</name>
</gene>
<name>A0A016CVW0_BACFG</name>
<evidence type="ECO:0000313" key="2">
    <source>
        <dbReference type="EMBL" id="EXZ75469.1"/>
    </source>
</evidence>
<dbReference type="AlphaFoldDB" id="A0A016CVW0"/>
<keyword evidence="1" id="KW-0732">Signal</keyword>
<accession>A0A016CVW0</accession>
<sequence>MICMFYRILAICAFAMTLLGCGHKEKVSVFVTNDMKDSCLVSSLSNTLDMNSYVDSLSFISLDDSDANSFIKDINKCIIKNDRIYLLDFFGTESVKVFDLSGKFLFMVGAKGGGPGEFFRTFDFDVNDNGIYLLDVRNRKIIEYALDNSFREEYRYDGKLSGINSFFVTNQSNFVLGMDKEIYDDAKVLLVNQEFEIIQHILPFNEKDTQGQLKIGSFRRCGDNIVFYYPVSDDIYLFEESGKLGKKYTIPLNDQPISDDIRSDYKKIVAERKLGGFNYFHEPIYYNGSLFLTTMFYGSSKALFCLDIVNQKYVIKSYEGIMDLFKKLSIHDFNFPVYVDNNQIVCSMNQMIYEKMKEKEMIDPAYITMLKEGGTLLLVYHLKNDKTHE</sequence>
<dbReference type="PROSITE" id="PS51257">
    <property type="entry name" value="PROKAR_LIPOPROTEIN"/>
    <property type="match status" value="1"/>
</dbReference>
<dbReference type="Proteomes" id="UP000020938">
    <property type="component" value="Unassembled WGS sequence"/>
</dbReference>
<evidence type="ECO:0000313" key="3">
    <source>
        <dbReference type="Proteomes" id="UP000020938"/>
    </source>
</evidence>
<dbReference type="SUPFAM" id="SSF101898">
    <property type="entry name" value="NHL repeat"/>
    <property type="match status" value="1"/>
</dbReference>
<organism evidence="2 3">
    <name type="scientific">Bacteroides fragilis str. 3976T8</name>
    <dbReference type="NCBI Taxonomy" id="1339314"/>
    <lineage>
        <taxon>Bacteria</taxon>
        <taxon>Pseudomonadati</taxon>
        <taxon>Bacteroidota</taxon>
        <taxon>Bacteroidia</taxon>
        <taxon>Bacteroidales</taxon>
        <taxon>Bacteroidaceae</taxon>
        <taxon>Bacteroides</taxon>
    </lineage>
</organism>
<dbReference type="Gene3D" id="2.120.10.30">
    <property type="entry name" value="TolB, C-terminal domain"/>
    <property type="match status" value="1"/>
</dbReference>
<dbReference type="InterPro" id="IPR011042">
    <property type="entry name" value="6-blade_b-propeller_TolB-like"/>
</dbReference>
<proteinExistence type="predicted"/>
<reference evidence="2 3" key="1">
    <citation type="submission" date="2014-02" db="EMBL/GenBank/DDBJ databases">
        <authorList>
            <person name="Sears C."/>
            <person name="Carroll K."/>
            <person name="Sack B.R."/>
            <person name="Qadri F."/>
            <person name="Myers L.L."/>
            <person name="Chung G.-T."/>
            <person name="Escheverria P."/>
            <person name="Fraser C.M."/>
            <person name="Sadzewicz L."/>
            <person name="Shefchek K.A."/>
            <person name="Tallon L."/>
            <person name="Das S.P."/>
            <person name="Daugherty S."/>
            <person name="Mongodin E.F."/>
        </authorList>
    </citation>
    <scope>NUCLEOTIDE SEQUENCE [LARGE SCALE GENOMIC DNA]</scope>
    <source>
        <strain evidence="2 3">3976T8</strain>
    </source>
</reference>
<feature type="signal peptide" evidence="1">
    <location>
        <begin position="1"/>
        <end position="15"/>
    </location>
</feature>